<gene>
    <name evidence="2" type="ORF">ABID21_004089</name>
</gene>
<feature type="transmembrane region" description="Helical" evidence="1">
    <location>
        <begin position="331"/>
        <end position="352"/>
    </location>
</feature>
<keyword evidence="1" id="KW-0472">Membrane</keyword>
<dbReference type="InterPro" id="IPR036197">
    <property type="entry name" value="NarG-like_sf"/>
</dbReference>
<protein>
    <submittedName>
        <fullName evidence="2">Citrate/tricarballylate utilization protein</fullName>
    </submittedName>
</protein>
<name>A0ABV2HC30_9HYPH</name>
<evidence type="ECO:0000313" key="2">
    <source>
        <dbReference type="EMBL" id="MET3587957.1"/>
    </source>
</evidence>
<proteinExistence type="predicted"/>
<organism evidence="2 3">
    <name type="scientific">Pseudorhizobium tarimense</name>
    <dbReference type="NCBI Taxonomy" id="1079109"/>
    <lineage>
        <taxon>Bacteria</taxon>
        <taxon>Pseudomonadati</taxon>
        <taxon>Pseudomonadota</taxon>
        <taxon>Alphaproteobacteria</taxon>
        <taxon>Hyphomicrobiales</taxon>
        <taxon>Rhizobiaceae</taxon>
        <taxon>Rhizobium/Agrobacterium group</taxon>
        <taxon>Pseudorhizobium</taxon>
    </lineage>
</organism>
<evidence type="ECO:0000313" key="3">
    <source>
        <dbReference type="Proteomes" id="UP001549031"/>
    </source>
</evidence>
<dbReference type="SUPFAM" id="SSF103501">
    <property type="entry name" value="Respiratory nitrate reductase 1 gamma chain"/>
    <property type="match status" value="1"/>
</dbReference>
<dbReference type="Proteomes" id="UP001549031">
    <property type="component" value="Unassembled WGS sequence"/>
</dbReference>
<feature type="transmembrane region" description="Helical" evidence="1">
    <location>
        <begin position="156"/>
        <end position="180"/>
    </location>
</feature>
<keyword evidence="1" id="KW-1133">Transmembrane helix</keyword>
<dbReference type="Gene3D" id="1.20.950.20">
    <property type="entry name" value="Transmembrane di-heme cytochromes, Chain C"/>
    <property type="match status" value="1"/>
</dbReference>
<feature type="transmembrane region" description="Helical" evidence="1">
    <location>
        <begin position="266"/>
        <end position="286"/>
    </location>
</feature>
<dbReference type="EMBL" id="JBEPLJ010000017">
    <property type="protein sequence ID" value="MET3587957.1"/>
    <property type="molecule type" value="Genomic_DNA"/>
</dbReference>
<sequence>MNIHALVEPRHSSATLEEADRLMTVCNSCRYCEGLCAVFPAMEMRRSFLDGDLNYLANLCHGCGACLADCQFAPPHEFNVNVPRTLAKLRGDTYQAYAWPRQFSGLFERNGLAISLIAALSVAAFIAGFVAWTDPAVLFGVHVGPGAFYRLMPHNLMVLIFAAASLYAVVSIAMGIRLFWTDIGEPASTLRQGSSIWQAVKDASTLRYLDGGGVGCMNEDDRPTDKRRLYHHLTFYGFLLCFAATSVATVYHYLVGREAPYFWYDLPVILGTIGGVGLIIGPAGLLATKWQRDPLLLDQSRMGMDVAFLVMLFLTSATGLLLLFLRATPAMGLLLAVHLGVVFSLFITMPYGKFMHGIYRFLALVRYAKERHQMEAGS</sequence>
<keyword evidence="3" id="KW-1185">Reference proteome</keyword>
<dbReference type="SUPFAM" id="SSF54862">
    <property type="entry name" value="4Fe-4S ferredoxins"/>
    <property type="match status" value="1"/>
</dbReference>
<comment type="caution">
    <text evidence="2">The sequence shown here is derived from an EMBL/GenBank/DDBJ whole genome shotgun (WGS) entry which is preliminary data.</text>
</comment>
<evidence type="ECO:0000256" key="1">
    <source>
        <dbReference type="SAM" id="Phobius"/>
    </source>
</evidence>
<keyword evidence="1" id="KW-0812">Transmembrane</keyword>
<feature type="transmembrane region" description="Helical" evidence="1">
    <location>
        <begin position="306"/>
        <end position="325"/>
    </location>
</feature>
<dbReference type="NCBIfam" id="TIGR02484">
    <property type="entry name" value="CitB"/>
    <property type="match status" value="1"/>
</dbReference>
<feature type="transmembrane region" description="Helical" evidence="1">
    <location>
        <begin position="233"/>
        <end position="254"/>
    </location>
</feature>
<dbReference type="RefSeq" id="WP_247245598.1">
    <property type="nucleotide sequence ID" value="NZ_JALJRA010000017.1"/>
</dbReference>
<reference evidence="2 3" key="1">
    <citation type="submission" date="2024-06" db="EMBL/GenBank/DDBJ databases">
        <title>Genomic Encyclopedia of Type Strains, Phase IV (KMG-IV): sequencing the most valuable type-strain genomes for metagenomic binning, comparative biology and taxonomic classification.</title>
        <authorList>
            <person name="Goeker M."/>
        </authorList>
    </citation>
    <scope>NUCLEOTIDE SEQUENCE [LARGE SCALE GENOMIC DNA]</scope>
    <source>
        <strain evidence="2 3">DSM 105042</strain>
    </source>
</reference>
<feature type="transmembrane region" description="Helical" evidence="1">
    <location>
        <begin position="111"/>
        <end position="132"/>
    </location>
</feature>
<dbReference type="InterPro" id="IPR012830">
    <property type="entry name" value="Citrate_utilization_prot_B"/>
</dbReference>
<accession>A0ABV2HC30</accession>